<dbReference type="SUPFAM" id="SSF53067">
    <property type="entry name" value="Actin-like ATPase domain"/>
    <property type="match status" value="2"/>
</dbReference>
<dbReference type="PANTHER" id="PTHR19443:SF30">
    <property type="entry name" value="GLUCOKINASE-1-RELATED"/>
    <property type="match status" value="1"/>
</dbReference>
<evidence type="ECO:0000256" key="3">
    <source>
        <dbReference type="ARBA" id="ARBA00022679"/>
    </source>
</evidence>
<evidence type="ECO:0000256" key="5">
    <source>
        <dbReference type="ARBA" id="ARBA00022777"/>
    </source>
</evidence>
<dbReference type="PANTHER" id="PTHR19443">
    <property type="entry name" value="HEXOKINASE"/>
    <property type="match status" value="1"/>
</dbReference>
<dbReference type="GO" id="GO:0004340">
    <property type="term" value="F:glucokinase activity"/>
    <property type="evidence" value="ECO:0007669"/>
    <property type="project" value="EnsemblFungi"/>
</dbReference>
<feature type="domain" description="Hexokinase N-terminal" evidence="9">
    <location>
        <begin position="8"/>
        <end position="210"/>
    </location>
</feature>
<evidence type="ECO:0000259" key="9">
    <source>
        <dbReference type="Pfam" id="PF00349"/>
    </source>
</evidence>
<dbReference type="GO" id="GO:0061621">
    <property type="term" value="P:canonical glycolysis"/>
    <property type="evidence" value="ECO:0007669"/>
    <property type="project" value="EnsemblFungi"/>
</dbReference>
<gene>
    <name evidence="11" type="ORF">NADFUDRAFT_51298</name>
</gene>
<evidence type="ECO:0000313" key="11">
    <source>
        <dbReference type="EMBL" id="ODQ66028.1"/>
    </source>
</evidence>
<accession>A0A1E3PL19</accession>
<dbReference type="Gene3D" id="3.30.420.40">
    <property type="match status" value="1"/>
</dbReference>
<protein>
    <recommendedName>
        <fullName evidence="8">Phosphotransferase</fullName>
        <ecNumber evidence="8">2.7.1.-</ecNumber>
    </recommendedName>
</protein>
<dbReference type="GO" id="GO:0019158">
    <property type="term" value="F:mannokinase activity"/>
    <property type="evidence" value="ECO:0007669"/>
    <property type="project" value="EnsemblFungi"/>
</dbReference>
<keyword evidence="4 8" id="KW-0547">Nucleotide-binding</keyword>
<dbReference type="Pfam" id="PF03727">
    <property type="entry name" value="Hexokinase_2"/>
    <property type="match status" value="1"/>
</dbReference>
<dbReference type="GO" id="GO:0001678">
    <property type="term" value="P:intracellular glucose homeostasis"/>
    <property type="evidence" value="ECO:0007669"/>
    <property type="project" value="InterPro"/>
</dbReference>
<dbReference type="EMBL" id="KV454409">
    <property type="protein sequence ID" value="ODQ66028.1"/>
    <property type="molecule type" value="Genomic_DNA"/>
</dbReference>
<dbReference type="Pfam" id="PF00349">
    <property type="entry name" value="Hexokinase_1"/>
    <property type="match status" value="1"/>
</dbReference>
<comment type="pathway">
    <text evidence="1">Carbohydrate degradation; glycolysis; D-glyceraldehyde 3-phosphate and glycerone phosphate from D-glucose: step 1/4.</text>
</comment>
<evidence type="ECO:0000313" key="12">
    <source>
        <dbReference type="Proteomes" id="UP000095009"/>
    </source>
</evidence>
<evidence type="ECO:0000256" key="6">
    <source>
        <dbReference type="ARBA" id="ARBA00022840"/>
    </source>
</evidence>
<proteinExistence type="inferred from homology"/>
<keyword evidence="3 8" id="KW-0808">Transferase</keyword>
<evidence type="ECO:0000259" key="10">
    <source>
        <dbReference type="Pfam" id="PF03727"/>
    </source>
</evidence>
<sequence length="466" mass="51532">MSNLQSTVDKIVQSFDLPKSSIDALVKHFVELAELGLESQSDKGMPMIPTFVTSVPTGEEKGIFLAADLGGTNFRVCSVALNGDSTFDIQQKKWPIPPKLMVGTSEEFFSYLAEKVHEFLTYHMEDPFAKDGSDSEKTFFRMGFTFSFPVFQTDINRGKLIRWTKGFDIKDAVDKDICELFQHHLDVRNIPVHIAALVNDTVGTLMTRAYTSAHARAKPLIGAIFGTGTNGAYSEQIKSIPKFNKELYPKVADKNIMLINTEWGSFDNSLELLPNTKYDVEIDALTPNPGYHMFEKRVSGMFLGELLRLILVDLKSQNLIFKGVESTSKLTTPWSFDTSVSSHVEADETKDFSEIKSTIQKAIDMVPTEEECSQIKKVVHAIGKRSAYLSAVPLAGLIVRTKALDKFDQVDIGVDGSVVEFYPNFEKMIREALSLSDAVGEHESRIKIGVAKDGSGVGAALCALVA</sequence>
<dbReference type="PROSITE" id="PS00378">
    <property type="entry name" value="HEXOKINASE_1"/>
    <property type="match status" value="1"/>
</dbReference>
<evidence type="ECO:0000256" key="2">
    <source>
        <dbReference type="ARBA" id="ARBA00009225"/>
    </source>
</evidence>
<dbReference type="GO" id="GO:0005829">
    <property type="term" value="C:cytosol"/>
    <property type="evidence" value="ECO:0007669"/>
    <property type="project" value="TreeGrafter"/>
</dbReference>
<dbReference type="InterPro" id="IPR001312">
    <property type="entry name" value="Hexokinase"/>
</dbReference>
<dbReference type="OrthoDB" id="419537at2759"/>
<dbReference type="GO" id="GO:0005536">
    <property type="term" value="F:D-glucose binding"/>
    <property type="evidence" value="ECO:0007669"/>
    <property type="project" value="InterPro"/>
</dbReference>
<comment type="similarity">
    <text evidence="2 8">Belongs to the hexokinase family.</text>
</comment>
<feature type="domain" description="Hexokinase C-terminal" evidence="10">
    <location>
        <begin position="221"/>
        <end position="465"/>
    </location>
</feature>
<dbReference type="AlphaFoldDB" id="A0A1E3PL19"/>
<keyword evidence="5 8" id="KW-0418">Kinase</keyword>
<reference evidence="11 12" key="1">
    <citation type="journal article" date="2016" name="Proc. Natl. Acad. Sci. U.S.A.">
        <title>Comparative genomics of biotechnologically important yeasts.</title>
        <authorList>
            <person name="Riley R."/>
            <person name="Haridas S."/>
            <person name="Wolfe K.H."/>
            <person name="Lopes M.R."/>
            <person name="Hittinger C.T."/>
            <person name="Goeker M."/>
            <person name="Salamov A.A."/>
            <person name="Wisecaver J.H."/>
            <person name="Long T.M."/>
            <person name="Calvey C.H."/>
            <person name="Aerts A.L."/>
            <person name="Barry K.W."/>
            <person name="Choi C."/>
            <person name="Clum A."/>
            <person name="Coughlan A.Y."/>
            <person name="Deshpande S."/>
            <person name="Douglass A.P."/>
            <person name="Hanson S.J."/>
            <person name="Klenk H.-P."/>
            <person name="LaButti K.M."/>
            <person name="Lapidus A."/>
            <person name="Lindquist E.A."/>
            <person name="Lipzen A.M."/>
            <person name="Meier-Kolthoff J.P."/>
            <person name="Ohm R.A."/>
            <person name="Otillar R.P."/>
            <person name="Pangilinan J.L."/>
            <person name="Peng Y."/>
            <person name="Rokas A."/>
            <person name="Rosa C.A."/>
            <person name="Scheuner C."/>
            <person name="Sibirny A.A."/>
            <person name="Slot J.C."/>
            <person name="Stielow J.B."/>
            <person name="Sun H."/>
            <person name="Kurtzman C.P."/>
            <person name="Blackwell M."/>
            <person name="Grigoriev I.V."/>
            <person name="Jeffries T.W."/>
        </authorList>
    </citation>
    <scope>NUCLEOTIDE SEQUENCE [LARGE SCALE GENOMIC DNA]</scope>
    <source>
        <strain evidence="11 12">DSM 6958</strain>
    </source>
</reference>
<dbReference type="GO" id="GO:0005524">
    <property type="term" value="F:ATP binding"/>
    <property type="evidence" value="ECO:0007669"/>
    <property type="project" value="UniProtKB-UniRule"/>
</dbReference>
<dbReference type="Proteomes" id="UP000095009">
    <property type="component" value="Unassembled WGS sequence"/>
</dbReference>
<dbReference type="GO" id="GO:0005739">
    <property type="term" value="C:mitochondrion"/>
    <property type="evidence" value="ECO:0007669"/>
    <property type="project" value="TreeGrafter"/>
</dbReference>
<dbReference type="PROSITE" id="PS51748">
    <property type="entry name" value="HEXOKINASE_2"/>
    <property type="match status" value="1"/>
</dbReference>
<dbReference type="STRING" id="857566.A0A1E3PL19"/>
<evidence type="ECO:0000256" key="7">
    <source>
        <dbReference type="ARBA" id="ARBA00023152"/>
    </source>
</evidence>
<keyword evidence="6 8" id="KW-0067">ATP-binding</keyword>
<keyword evidence="7 8" id="KW-0324">Glycolysis</keyword>
<dbReference type="EC" id="2.7.1.-" evidence="8"/>
<dbReference type="InterPro" id="IPR022673">
    <property type="entry name" value="Hexokinase_C"/>
</dbReference>
<dbReference type="InterPro" id="IPR022672">
    <property type="entry name" value="Hexokinase_N"/>
</dbReference>
<dbReference type="Gene3D" id="3.40.367.20">
    <property type="match status" value="1"/>
</dbReference>
<dbReference type="GO" id="GO:0008865">
    <property type="term" value="F:fructokinase activity"/>
    <property type="evidence" value="ECO:0007669"/>
    <property type="project" value="EnsemblFungi"/>
</dbReference>
<dbReference type="UniPathway" id="UPA00109">
    <property type="reaction ID" value="UER00180"/>
</dbReference>
<name>A0A1E3PL19_9ASCO</name>
<dbReference type="InterPro" id="IPR043129">
    <property type="entry name" value="ATPase_NBD"/>
</dbReference>
<evidence type="ECO:0000256" key="1">
    <source>
        <dbReference type="ARBA" id="ARBA00004888"/>
    </source>
</evidence>
<organism evidence="11 12">
    <name type="scientific">Nadsonia fulvescens var. elongata DSM 6958</name>
    <dbReference type="NCBI Taxonomy" id="857566"/>
    <lineage>
        <taxon>Eukaryota</taxon>
        <taxon>Fungi</taxon>
        <taxon>Dikarya</taxon>
        <taxon>Ascomycota</taxon>
        <taxon>Saccharomycotina</taxon>
        <taxon>Dipodascomycetes</taxon>
        <taxon>Dipodascales</taxon>
        <taxon>Dipodascales incertae sedis</taxon>
        <taxon>Nadsonia</taxon>
    </lineage>
</organism>
<keyword evidence="12" id="KW-1185">Reference proteome</keyword>
<dbReference type="InterPro" id="IPR019807">
    <property type="entry name" value="Hexokinase_BS"/>
</dbReference>
<evidence type="ECO:0000256" key="8">
    <source>
        <dbReference type="RuleBase" id="RU362007"/>
    </source>
</evidence>
<evidence type="ECO:0000256" key="4">
    <source>
        <dbReference type="ARBA" id="ARBA00022741"/>
    </source>
</evidence>
<dbReference type="FunFam" id="3.30.420.40:FF:000034">
    <property type="entry name" value="Phosphotransferase"/>
    <property type="match status" value="1"/>
</dbReference>
<dbReference type="PRINTS" id="PR00475">
    <property type="entry name" value="HEXOKINASE"/>
</dbReference>